<dbReference type="AlphaFoldDB" id="A0A9D3MMN1"/>
<dbReference type="FunFam" id="2.10.25.10:FF:000348">
    <property type="entry name" value="Crumbs 1, cell polarity complex component"/>
    <property type="match status" value="1"/>
</dbReference>
<feature type="domain" description="EGF-like" evidence="9">
    <location>
        <begin position="652"/>
        <end position="688"/>
    </location>
</feature>
<evidence type="ECO:0000259" key="8">
    <source>
        <dbReference type="PROSITE" id="PS50025"/>
    </source>
</evidence>
<evidence type="ECO:0000256" key="2">
    <source>
        <dbReference type="ARBA" id="ARBA00022729"/>
    </source>
</evidence>
<feature type="disulfide bond" evidence="6">
    <location>
        <begin position="131"/>
        <end position="140"/>
    </location>
</feature>
<dbReference type="FunFam" id="2.10.25.10:FF:000472">
    <property type="entry name" value="Uncharacterized protein, isoform A"/>
    <property type="match status" value="1"/>
</dbReference>
<dbReference type="FunFam" id="2.10.25.10:FF:000143">
    <property type="entry name" value="Protein crumbs 1"/>
    <property type="match status" value="1"/>
</dbReference>
<feature type="domain" description="EGF-like" evidence="9">
    <location>
        <begin position="445"/>
        <end position="481"/>
    </location>
</feature>
<dbReference type="Pfam" id="PF12661">
    <property type="entry name" value="hEGF"/>
    <property type="match status" value="1"/>
</dbReference>
<evidence type="ECO:0000259" key="9">
    <source>
        <dbReference type="PROSITE" id="PS50026"/>
    </source>
</evidence>
<keyword evidence="2" id="KW-0732">Signal</keyword>
<dbReference type="PROSITE" id="PS00022">
    <property type="entry name" value="EGF_1"/>
    <property type="match status" value="7"/>
</dbReference>
<dbReference type="InterPro" id="IPR001881">
    <property type="entry name" value="EGF-like_Ca-bd_dom"/>
</dbReference>
<comment type="caution">
    <text evidence="10">The sequence shown here is derived from an EMBL/GenBank/DDBJ whole genome shotgun (WGS) entry which is preliminary data.</text>
</comment>
<sequence>MGTSPVTTPSPCLSKPCQHGALCKEVPTDYLCHCRSSVTAHPDGWCEESNELCQPVSCHESAACRPVAANSSELLCRCQPGAPGASCDQLVRRCAGSFCGEGEGEGAACSPSPCRSGASCRGRADGYACFCVPGFQGRHCEIEVNECASQPCQNRATCVNMIGRYVCVCGPGYTGALCEEDVNECDWSPCQNGGVCQNRGGGYTCHCPEQSRDGLQYGGENCTEALRGCEGHGCRNGGSCSPSLRDGRHGYSCGCPGGFAGPRCETATAFSFQTSGRLELRAPPADRDAPLSVALSFRTALENGRMFRGAARGAPGAGAGGRAAAPHPAAGGGGPTLALELPHNVSDGEWHSAAAALGDGLLRLRLLDARCAELCEEALRVGNPENPENPEPAFRRTVFGGAPEGDEDPGHFVGCLRDVRVDSRLVVPENWPPGSAVNVTPGCSHRDRCADAPCQNRGRCVNLWQSYRCECRRPHEGPNCSEGDSPSYAVFRVDDDPGESVAVSAFVRTRKRAGLLWALSNGSGPYLRAWLEDGRVRVQAGHQEAGLRGEQPVSDGSFHLVSVRLERGQASLEQPGRAGNGPVGGPAGAARGPGPRRGAGGPAGRGAFGGHFGGCVQDLRLNSRRMQFYPIGTPVDGYSLQRLVGVARGCAGDDYCSKNPCLNGGTCYSIWDDFTCTCPQHSRAALRGGAVVRAEALPAGRGLSAPPPGLRVSNGGILRNLTTISFSVRTRKADGVILHAEKGREFVTVSVRDSHLLLELLSGDAPLPLSLRSRGPVSDGRWHSAGLSMTSPRSQASGWTLRVDEEEEPAASAATAAGNLDFLKEGAVVLLGGGAPGGGGLAGCLSTVAVGGGAAAPRRVGGEPPRPQEERFVRTSPGAAETGCRDPAACSPEPCRNGGVCRDLPGPPPSAAPAPGLGGAPLRDRRRLRLRPLRPRQLQPPRRGGAPVRLRAGLRRRRLPGPAGRVPGHGCANGGTCLPPPAATPASAQRTTPGLSAREAARPRRHFSTRPHWRHTHKHAKHTSVTFAYVEVEEVPWYIIKHVRPKLPVSICGDEQKNYTCFNGGNCSETSLMCDCMSGFTGHRCELELDECRSSPCLNGGYCRNLVDRFQCVCEMSFAGEVCQVDVSDIYFYVSMLLWQNLFQLLSYLILRLDDDPEVDWGGAEITSGGSLGRIRPVSDANEMALCSSPTLR</sequence>
<dbReference type="Gene3D" id="2.60.120.200">
    <property type="match status" value="3"/>
</dbReference>
<dbReference type="GO" id="GO:0016020">
    <property type="term" value="C:membrane"/>
    <property type="evidence" value="ECO:0007669"/>
    <property type="project" value="UniProtKB-ARBA"/>
</dbReference>
<dbReference type="PROSITE" id="PS50025">
    <property type="entry name" value="LAM_G_DOMAIN"/>
    <property type="match status" value="3"/>
</dbReference>
<evidence type="ECO:0000256" key="6">
    <source>
        <dbReference type="PROSITE-ProRule" id="PRU00076"/>
    </source>
</evidence>
<dbReference type="PROSITE" id="PS01187">
    <property type="entry name" value="EGF_CA"/>
    <property type="match status" value="3"/>
</dbReference>
<keyword evidence="4 6" id="KW-1015">Disulfide bond</keyword>
<proteinExistence type="predicted"/>
<evidence type="ECO:0000313" key="11">
    <source>
        <dbReference type="Proteomes" id="UP001044222"/>
    </source>
</evidence>
<accession>A0A9D3MMN1</accession>
<dbReference type="PROSITE" id="PS01186">
    <property type="entry name" value="EGF_2"/>
    <property type="match status" value="4"/>
</dbReference>
<feature type="compositionally biased region" description="Basic residues" evidence="7">
    <location>
        <begin position="924"/>
        <end position="934"/>
    </location>
</feature>
<dbReference type="FunFam" id="2.10.25.10:FF:000066">
    <property type="entry name" value="FAT atypical cadherin 4"/>
    <property type="match status" value="1"/>
</dbReference>
<feature type="disulfide bond" evidence="6">
    <location>
        <begin position="471"/>
        <end position="480"/>
    </location>
</feature>
<keyword evidence="5" id="KW-0325">Glycoprotein</keyword>
<gene>
    <name evidence="10" type="ORF">ANANG_G00084450</name>
</gene>
<dbReference type="SMART" id="SM00282">
    <property type="entry name" value="LamG"/>
    <property type="match status" value="3"/>
</dbReference>
<feature type="domain" description="Laminin G" evidence="8">
    <location>
        <begin position="267"/>
        <end position="443"/>
    </location>
</feature>
<evidence type="ECO:0000313" key="10">
    <source>
        <dbReference type="EMBL" id="KAG5850627.1"/>
    </source>
</evidence>
<dbReference type="PANTHER" id="PTHR12916">
    <property type="entry name" value="CYTOCHROME C OXIDASE POLYPEPTIDE VIC-2"/>
    <property type="match status" value="1"/>
</dbReference>
<feature type="domain" description="EGF-like" evidence="9">
    <location>
        <begin position="1088"/>
        <end position="1124"/>
    </location>
</feature>
<feature type="domain" description="EGF-like" evidence="9">
    <location>
        <begin position="143"/>
        <end position="179"/>
    </location>
</feature>
<dbReference type="Proteomes" id="UP001044222">
    <property type="component" value="Unassembled WGS sequence"/>
</dbReference>
<dbReference type="PROSITE" id="PS00010">
    <property type="entry name" value="ASX_HYDROXYL"/>
    <property type="match status" value="4"/>
</dbReference>
<feature type="domain" description="Laminin G" evidence="8">
    <location>
        <begin position="478"/>
        <end position="650"/>
    </location>
</feature>
<feature type="disulfide bond" evidence="6">
    <location>
        <begin position="255"/>
        <end position="264"/>
    </location>
</feature>
<keyword evidence="11" id="KW-1185">Reference proteome</keyword>
<feature type="disulfide bond" evidence="6">
    <location>
        <begin position="1114"/>
        <end position="1123"/>
    </location>
</feature>
<dbReference type="PANTHER" id="PTHR12916:SF4">
    <property type="entry name" value="UNINFLATABLE, ISOFORM C"/>
    <property type="match status" value="1"/>
</dbReference>
<comment type="caution">
    <text evidence="6">Lacks conserved residue(s) required for the propagation of feature annotation.</text>
</comment>
<dbReference type="SUPFAM" id="SSF57196">
    <property type="entry name" value="EGF/Laminin"/>
    <property type="match status" value="5"/>
</dbReference>
<organism evidence="10 11">
    <name type="scientific">Anguilla anguilla</name>
    <name type="common">European freshwater eel</name>
    <name type="synonym">Muraena anguilla</name>
    <dbReference type="NCBI Taxonomy" id="7936"/>
    <lineage>
        <taxon>Eukaryota</taxon>
        <taxon>Metazoa</taxon>
        <taxon>Chordata</taxon>
        <taxon>Craniata</taxon>
        <taxon>Vertebrata</taxon>
        <taxon>Euteleostomi</taxon>
        <taxon>Actinopterygii</taxon>
        <taxon>Neopterygii</taxon>
        <taxon>Teleostei</taxon>
        <taxon>Anguilliformes</taxon>
        <taxon>Anguillidae</taxon>
        <taxon>Anguilla</taxon>
    </lineage>
</organism>
<dbReference type="InterPro" id="IPR001791">
    <property type="entry name" value="Laminin_G"/>
</dbReference>
<dbReference type="InterPro" id="IPR000152">
    <property type="entry name" value="EGF-type_Asp/Asn_hydroxyl_site"/>
</dbReference>
<dbReference type="InterPro" id="IPR013320">
    <property type="entry name" value="ConA-like_dom_sf"/>
</dbReference>
<feature type="region of interest" description="Disordered" evidence="7">
    <location>
        <begin position="312"/>
        <end position="331"/>
    </location>
</feature>
<dbReference type="GO" id="GO:1901222">
    <property type="term" value="P:regulation of non-canonical NF-kappaB signal transduction"/>
    <property type="evidence" value="ECO:0007669"/>
    <property type="project" value="UniProtKB-ARBA"/>
</dbReference>
<feature type="region of interest" description="Disordered" evidence="7">
    <location>
        <begin position="569"/>
        <end position="603"/>
    </location>
</feature>
<feature type="domain" description="EGF-like" evidence="9">
    <location>
        <begin position="1048"/>
        <end position="1086"/>
    </location>
</feature>
<dbReference type="SMART" id="SM00179">
    <property type="entry name" value="EGF_CA"/>
    <property type="match status" value="7"/>
</dbReference>
<feature type="compositionally biased region" description="Low complexity" evidence="7">
    <location>
        <begin position="935"/>
        <end position="951"/>
    </location>
</feature>
<evidence type="ECO:0000256" key="1">
    <source>
        <dbReference type="ARBA" id="ARBA00022536"/>
    </source>
</evidence>
<dbReference type="Pfam" id="PF02210">
    <property type="entry name" value="Laminin_G_2"/>
    <property type="match status" value="2"/>
</dbReference>
<dbReference type="InterPro" id="IPR013032">
    <property type="entry name" value="EGF-like_CS"/>
</dbReference>
<feature type="domain" description="EGF-like" evidence="9">
    <location>
        <begin position="49"/>
        <end position="88"/>
    </location>
</feature>
<dbReference type="Pfam" id="PF00008">
    <property type="entry name" value="EGF"/>
    <property type="match status" value="5"/>
</dbReference>
<feature type="compositionally biased region" description="Gly residues" evidence="7">
    <location>
        <begin position="578"/>
        <end position="587"/>
    </location>
</feature>
<feature type="region of interest" description="Disordered" evidence="7">
    <location>
        <begin position="854"/>
        <end position="889"/>
    </location>
</feature>
<dbReference type="CDD" id="cd00110">
    <property type="entry name" value="LamG"/>
    <property type="match status" value="2"/>
</dbReference>
<feature type="disulfide bond" evidence="6">
    <location>
        <begin position="169"/>
        <end position="178"/>
    </location>
</feature>
<evidence type="ECO:0000256" key="3">
    <source>
        <dbReference type="ARBA" id="ARBA00022737"/>
    </source>
</evidence>
<reference evidence="10" key="1">
    <citation type="submission" date="2021-01" db="EMBL/GenBank/DDBJ databases">
        <title>A chromosome-scale assembly of European eel, Anguilla anguilla.</title>
        <authorList>
            <person name="Henkel C."/>
            <person name="Jong-Raadsen S.A."/>
            <person name="Dufour S."/>
            <person name="Weltzien F.-A."/>
            <person name="Palstra A.P."/>
            <person name="Pelster B."/>
            <person name="Spaink H.P."/>
            <person name="Van Den Thillart G.E."/>
            <person name="Jansen H."/>
            <person name="Zahm M."/>
            <person name="Klopp C."/>
            <person name="Cedric C."/>
            <person name="Louis A."/>
            <person name="Berthelot C."/>
            <person name="Parey E."/>
            <person name="Roest Crollius H."/>
            <person name="Montfort J."/>
            <person name="Robinson-Rechavi M."/>
            <person name="Bucao C."/>
            <person name="Bouchez O."/>
            <person name="Gislard M."/>
            <person name="Lluch J."/>
            <person name="Milhes M."/>
            <person name="Lampietro C."/>
            <person name="Lopez Roques C."/>
            <person name="Donnadieu C."/>
            <person name="Braasch I."/>
            <person name="Desvignes T."/>
            <person name="Postlethwait J."/>
            <person name="Bobe J."/>
            <person name="Guiguen Y."/>
            <person name="Dirks R."/>
        </authorList>
    </citation>
    <scope>NUCLEOTIDE SEQUENCE</scope>
    <source>
        <strain evidence="10">Tag_6206</strain>
        <tissue evidence="10">Liver</tissue>
    </source>
</reference>
<feature type="domain" description="EGF-like" evidence="9">
    <location>
        <begin position="105"/>
        <end position="141"/>
    </location>
</feature>
<protein>
    <submittedName>
        <fullName evidence="10">Uncharacterized protein</fullName>
    </submittedName>
</protein>
<feature type="domain" description="EGF-like" evidence="9">
    <location>
        <begin position="8"/>
        <end position="47"/>
    </location>
</feature>
<evidence type="ECO:0000256" key="5">
    <source>
        <dbReference type="ARBA" id="ARBA00023180"/>
    </source>
</evidence>
<feature type="compositionally biased region" description="Basic residues" evidence="7">
    <location>
        <begin position="1003"/>
        <end position="1019"/>
    </location>
</feature>
<feature type="domain" description="EGF-like" evidence="9">
    <location>
        <begin position="181"/>
        <end position="223"/>
    </location>
</feature>
<dbReference type="SUPFAM" id="SSF49899">
    <property type="entry name" value="Concanavalin A-like lectins/glucanases"/>
    <property type="match status" value="3"/>
</dbReference>
<evidence type="ECO:0000256" key="7">
    <source>
        <dbReference type="SAM" id="MobiDB-lite"/>
    </source>
</evidence>
<dbReference type="Gene3D" id="2.10.25.10">
    <property type="entry name" value="Laminin"/>
    <property type="match status" value="9"/>
</dbReference>
<keyword evidence="1 6" id="KW-0245">EGF-like domain</keyword>
<dbReference type="GO" id="GO:0060218">
    <property type="term" value="P:hematopoietic stem cell differentiation"/>
    <property type="evidence" value="ECO:0007669"/>
    <property type="project" value="UniProtKB-ARBA"/>
</dbReference>
<dbReference type="GO" id="GO:0005509">
    <property type="term" value="F:calcium ion binding"/>
    <property type="evidence" value="ECO:0007669"/>
    <property type="project" value="InterPro"/>
</dbReference>
<dbReference type="GO" id="GO:0045597">
    <property type="term" value="P:positive regulation of cell differentiation"/>
    <property type="evidence" value="ECO:0007669"/>
    <property type="project" value="UniProtKB-ARBA"/>
</dbReference>
<feature type="disulfide bond" evidence="6">
    <location>
        <begin position="78"/>
        <end position="87"/>
    </location>
</feature>
<name>A0A9D3MMN1_ANGAN</name>
<evidence type="ECO:0000256" key="4">
    <source>
        <dbReference type="ARBA" id="ARBA00023157"/>
    </source>
</evidence>
<feature type="domain" description="EGF-like" evidence="9">
    <location>
        <begin position="225"/>
        <end position="265"/>
    </location>
</feature>
<feature type="disulfide bond" evidence="6">
    <location>
        <begin position="1076"/>
        <end position="1085"/>
    </location>
</feature>
<dbReference type="PROSITE" id="PS50026">
    <property type="entry name" value="EGF_3"/>
    <property type="match status" value="10"/>
</dbReference>
<dbReference type="CDD" id="cd00054">
    <property type="entry name" value="EGF_CA"/>
    <property type="match status" value="7"/>
</dbReference>
<feature type="domain" description="Laminin G" evidence="8">
    <location>
        <begin position="694"/>
        <end position="884"/>
    </location>
</feature>
<dbReference type="EMBL" id="JAFIRN010000004">
    <property type="protein sequence ID" value="KAG5850627.1"/>
    <property type="molecule type" value="Genomic_DNA"/>
</dbReference>
<dbReference type="SMART" id="SM00181">
    <property type="entry name" value="EGF"/>
    <property type="match status" value="10"/>
</dbReference>
<feature type="region of interest" description="Disordered" evidence="7">
    <location>
        <begin position="906"/>
        <end position="1019"/>
    </location>
</feature>
<dbReference type="InterPro" id="IPR018097">
    <property type="entry name" value="EGF_Ca-bd_CS"/>
</dbReference>
<keyword evidence="3" id="KW-0677">Repeat</keyword>
<dbReference type="InterPro" id="IPR000742">
    <property type="entry name" value="EGF"/>
</dbReference>